<organism evidence="2 3">
    <name type="scientific">Massarina eburnea CBS 473.64</name>
    <dbReference type="NCBI Taxonomy" id="1395130"/>
    <lineage>
        <taxon>Eukaryota</taxon>
        <taxon>Fungi</taxon>
        <taxon>Dikarya</taxon>
        <taxon>Ascomycota</taxon>
        <taxon>Pezizomycotina</taxon>
        <taxon>Dothideomycetes</taxon>
        <taxon>Pleosporomycetidae</taxon>
        <taxon>Pleosporales</taxon>
        <taxon>Massarineae</taxon>
        <taxon>Massarinaceae</taxon>
        <taxon>Massarina</taxon>
    </lineage>
</organism>
<evidence type="ECO:0000313" key="3">
    <source>
        <dbReference type="Proteomes" id="UP000799753"/>
    </source>
</evidence>
<gene>
    <name evidence="2" type="ORF">P280DRAFT_475567</name>
</gene>
<evidence type="ECO:0000313" key="2">
    <source>
        <dbReference type="EMBL" id="KAF2646728.1"/>
    </source>
</evidence>
<name>A0A6A6SK10_9PLEO</name>
<dbReference type="AlphaFoldDB" id="A0A6A6SK10"/>
<reference evidence="2" key="1">
    <citation type="journal article" date="2020" name="Stud. Mycol.">
        <title>101 Dothideomycetes genomes: a test case for predicting lifestyles and emergence of pathogens.</title>
        <authorList>
            <person name="Haridas S."/>
            <person name="Albert R."/>
            <person name="Binder M."/>
            <person name="Bloem J."/>
            <person name="Labutti K."/>
            <person name="Salamov A."/>
            <person name="Andreopoulos B."/>
            <person name="Baker S."/>
            <person name="Barry K."/>
            <person name="Bills G."/>
            <person name="Bluhm B."/>
            <person name="Cannon C."/>
            <person name="Castanera R."/>
            <person name="Culley D."/>
            <person name="Daum C."/>
            <person name="Ezra D."/>
            <person name="Gonzalez J."/>
            <person name="Henrissat B."/>
            <person name="Kuo A."/>
            <person name="Liang C."/>
            <person name="Lipzen A."/>
            <person name="Lutzoni F."/>
            <person name="Magnuson J."/>
            <person name="Mondo S."/>
            <person name="Nolan M."/>
            <person name="Ohm R."/>
            <person name="Pangilinan J."/>
            <person name="Park H.-J."/>
            <person name="Ramirez L."/>
            <person name="Alfaro M."/>
            <person name="Sun H."/>
            <person name="Tritt A."/>
            <person name="Yoshinaga Y."/>
            <person name="Zwiers L.-H."/>
            <person name="Turgeon B."/>
            <person name="Goodwin S."/>
            <person name="Spatafora J."/>
            <person name="Crous P."/>
            <person name="Grigoriev I."/>
        </authorList>
    </citation>
    <scope>NUCLEOTIDE SEQUENCE</scope>
    <source>
        <strain evidence="2">CBS 473.64</strain>
    </source>
</reference>
<protein>
    <submittedName>
        <fullName evidence="2">Uncharacterized protein</fullName>
    </submittedName>
</protein>
<feature type="compositionally biased region" description="Gly residues" evidence="1">
    <location>
        <begin position="110"/>
        <end position="120"/>
    </location>
</feature>
<feature type="region of interest" description="Disordered" evidence="1">
    <location>
        <begin position="27"/>
        <end position="50"/>
    </location>
</feature>
<keyword evidence="3" id="KW-1185">Reference proteome</keyword>
<evidence type="ECO:0000256" key="1">
    <source>
        <dbReference type="SAM" id="MobiDB-lite"/>
    </source>
</evidence>
<sequence>MYPVLAYNDSSCKESVTWERANEGALSAISPQPTPPGQPAGASIGQGKLHRLRKAAIMGRMARREGLTNAYRGPNPFEYPSSNGSARRRVGDDDLSSRRNSVNMVQERACGGGGGGGGGDGDGDDDGYDGDEHPLHRQGHATVRFEP</sequence>
<proteinExistence type="predicted"/>
<dbReference type="Proteomes" id="UP000799753">
    <property type="component" value="Unassembled WGS sequence"/>
</dbReference>
<dbReference type="EMBL" id="MU006776">
    <property type="protein sequence ID" value="KAF2646728.1"/>
    <property type="molecule type" value="Genomic_DNA"/>
</dbReference>
<feature type="region of interest" description="Disordered" evidence="1">
    <location>
        <begin position="66"/>
        <end position="147"/>
    </location>
</feature>
<accession>A0A6A6SK10</accession>